<comment type="caution">
    <text evidence="2">The sequence shown here is derived from an EMBL/GenBank/DDBJ whole genome shotgun (WGS) entry which is preliminary data.</text>
</comment>
<reference evidence="2" key="1">
    <citation type="submission" date="2022-04" db="EMBL/GenBank/DDBJ databases">
        <title>Carnegiea gigantea Genome sequencing and assembly v2.</title>
        <authorList>
            <person name="Copetti D."/>
            <person name="Sanderson M.J."/>
            <person name="Burquez A."/>
            <person name="Wojciechowski M.F."/>
        </authorList>
    </citation>
    <scope>NUCLEOTIDE SEQUENCE</scope>
    <source>
        <strain evidence="2">SGP5-SGP5p</strain>
        <tissue evidence="2">Aerial part</tissue>
    </source>
</reference>
<sequence length="192" mass="20742">MASQISDGDDDGVADSLDFPELLFVVFLLSALVVIQPLHSFLDGSLNLLILIGFKLVSRLVLVADLVLHVVDIGLEAVPSINPFLHLIVFLSKLLGLLHDTLDFFLAKATLVVAKQVPGSLDGDNGLLVSELLDLGNPSASTNKNNLLNLALLQTSILHGLLDRAHGLPKKIVVQFLKTCPGEWLREINTIE</sequence>
<evidence type="ECO:0000313" key="2">
    <source>
        <dbReference type="EMBL" id="KAJ8446231.1"/>
    </source>
</evidence>
<keyword evidence="1" id="KW-0472">Membrane</keyword>
<name>A0A9Q1KKQ0_9CARY</name>
<evidence type="ECO:0000256" key="1">
    <source>
        <dbReference type="SAM" id="Phobius"/>
    </source>
</evidence>
<dbReference type="AlphaFoldDB" id="A0A9Q1KKQ0"/>
<accession>A0A9Q1KKQ0</accession>
<organism evidence="2 3">
    <name type="scientific">Carnegiea gigantea</name>
    <dbReference type="NCBI Taxonomy" id="171969"/>
    <lineage>
        <taxon>Eukaryota</taxon>
        <taxon>Viridiplantae</taxon>
        <taxon>Streptophyta</taxon>
        <taxon>Embryophyta</taxon>
        <taxon>Tracheophyta</taxon>
        <taxon>Spermatophyta</taxon>
        <taxon>Magnoliopsida</taxon>
        <taxon>eudicotyledons</taxon>
        <taxon>Gunneridae</taxon>
        <taxon>Pentapetalae</taxon>
        <taxon>Caryophyllales</taxon>
        <taxon>Cactineae</taxon>
        <taxon>Cactaceae</taxon>
        <taxon>Cactoideae</taxon>
        <taxon>Echinocereeae</taxon>
        <taxon>Carnegiea</taxon>
    </lineage>
</organism>
<gene>
    <name evidence="2" type="ORF">Cgig2_016002</name>
</gene>
<keyword evidence="3" id="KW-1185">Reference proteome</keyword>
<feature type="transmembrane region" description="Helical" evidence="1">
    <location>
        <begin position="48"/>
        <end position="71"/>
    </location>
</feature>
<dbReference type="Proteomes" id="UP001153076">
    <property type="component" value="Unassembled WGS sequence"/>
</dbReference>
<protein>
    <submittedName>
        <fullName evidence="2">Uncharacterized protein</fullName>
    </submittedName>
</protein>
<dbReference type="EMBL" id="JAKOGI010000058">
    <property type="protein sequence ID" value="KAJ8446231.1"/>
    <property type="molecule type" value="Genomic_DNA"/>
</dbReference>
<keyword evidence="1" id="KW-0812">Transmembrane</keyword>
<keyword evidence="1" id="KW-1133">Transmembrane helix</keyword>
<proteinExistence type="predicted"/>
<feature type="transmembrane region" description="Helical" evidence="1">
    <location>
        <begin position="22"/>
        <end position="41"/>
    </location>
</feature>
<evidence type="ECO:0000313" key="3">
    <source>
        <dbReference type="Proteomes" id="UP001153076"/>
    </source>
</evidence>